<dbReference type="RefSeq" id="XP_007869854.1">
    <property type="nucleotide sequence ID" value="XM_007871663.1"/>
</dbReference>
<keyword evidence="2" id="KW-1185">Reference proteome</keyword>
<gene>
    <name evidence="1" type="ORF">GLOTRDRAFT_16421</name>
</gene>
<dbReference type="OMA" id="IRTCHLI"/>
<dbReference type="EMBL" id="KB469310">
    <property type="protein sequence ID" value="EPQ51467.1"/>
    <property type="molecule type" value="Genomic_DNA"/>
</dbReference>
<accession>S7PVT2</accession>
<name>S7PVT2_GLOTA</name>
<dbReference type="STRING" id="670483.S7PVT2"/>
<sequence length="66" mass="7921">LAYIEWFTPFRSYDENLKLYSVSRSTRNQHRHAEVIPLEHIFRGCHLIPRFGTSVDKEWTTDNVLE</sequence>
<dbReference type="KEGG" id="gtr:GLOTRDRAFT_16421"/>
<protein>
    <submittedName>
        <fullName evidence="1">Uncharacterized protein</fullName>
    </submittedName>
</protein>
<dbReference type="HOGENOM" id="CLU_155374_1_1_1"/>
<dbReference type="OrthoDB" id="3244185at2759"/>
<feature type="non-terminal residue" evidence="1">
    <location>
        <position position="1"/>
    </location>
</feature>
<proteinExistence type="predicted"/>
<dbReference type="AlphaFoldDB" id="S7PVT2"/>
<dbReference type="Proteomes" id="UP000030669">
    <property type="component" value="Unassembled WGS sequence"/>
</dbReference>
<evidence type="ECO:0000313" key="1">
    <source>
        <dbReference type="EMBL" id="EPQ51467.1"/>
    </source>
</evidence>
<feature type="non-terminal residue" evidence="1">
    <location>
        <position position="66"/>
    </location>
</feature>
<evidence type="ECO:0000313" key="2">
    <source>
        <dbReference type="Proteomes" id="UP000030669"/>
    </source>
</evidence>
<dbReference type="GeneID" id="19304913"/>
<organism evidence="1 2">
    <name type="scientific">Gloeophyllum trabeum (strain ATCC 11539 / FP-39264 / Madison 617)</name>
    <name type="common">Brown rot fungus</name>
    <dbReference type="NCBI Taxonomy" id="670483"/>
    <lineage>
        <taxon>Eukaryota</taxon>
        <taxon>Fungi</taxon>
        <taxon>Dikarya</taxon>
        <taxon>Basidiomycota</taxon>
        <taxon>Agaricomycotina</taxon>
        <taxon>Agaricomycetes</taxon>
        <taxon>Gloeophyllales</taxon>
        <taxon>Gloeophyllaceae</taxon>
        <taxon>Gloeophyllum</taxon>
    </lineage>
</organism>
<reference evidence="1 2" key="1">
    <citation type="journal article" date="2012" name="Science">
        <title>The Paleozoic origin of enzymatic lignin decomposition reconstructed from 31 fungal genomes.</title>
        <authorList>
            <person name="Floudas D."/>
            <person name="Binder M."/>
            <person name="Riley R."/>
            <person name="Barry K."/>
            <person name="Blanchette R.A."/>
            <person name="Henrissat B."/>
            <person name="Martinez A.T."/>
            <person name="Otillar R."/>
            <person name="Spatafora J.W."/>
            <person name="Yadav J.S."/>
            <person name="Aerts A."/>
            <person name="Benoit I."/>
            <person name="Boyd A."/>
            <person name="Carlson A."/>
            <person name="Copeland A."/>
            <person name="Coutinho P.M."/>
            <person name="de Vries R.P."/>
            <person name="Ferreira P."/>
            <person name="Findley K."/>
            <person name="Foster B."/>
            <person name="Gaskell J."/>
            <person name="Glotzer D."/>
            <person name="Gorecki P."/>
            <person name="Heitman J."/>
            <person name="Hesse C."/>
            <person name="Hori C."/>
            <person name="Igarashi K."/>
            <person name="Jurgens J.A."/>
            <person name="Kallen N."/>
            <person name="Kersten P."/>
            <person name="Kohler A."/>
            <person name="Kuees U."/>
            <person name="Kumar T.K.A."/>
            <person name="Kuo A."/>
            <person name="LaButti K."/>
            <person name="Larrondo L.F."/>
            <person name="Lindquist E."/>
            <person name="Ling A."/>
            <person name="Lombard V."/>
            <person name="Lucas S."/>
            <person name="Lundell T."/>
            <person name="Martin R."/>
            <person name="McLaughlin D.J."/>
            <person name="Morgenstern I."/>
            <person name="Morin E."/>
            <person name="Murat C."/>
            <person name="Nagy L.G."/>
            <person name="Nolan M."/>
            <person name="Ohm R.A."/>
            <person name="Patyshakuliyeva A."/>
            <person name="Rokas A."/>
            <person name="Ruiz-Duenas F.J."/>
            <person name="Sabat G."/>
            <person name="Salamov A."/>
            <person name="Samejima M."/>
            <person name="Schmutz J."/>
            <person name="Slot J.C."/>
            <person name="St John F."/>
            <person name="Stenlid J."/>
            <person name="Sun H."/>
            <person name="Sun S."/>
            <person name="Syed K."/>
            <person name="Tsang A."/>
            <person name="Wiebenga A."/>
            <person name="Young D."/>
            <person name="Pisabarro A."/>
            <person name="Eastwood D.C."/>
            <person name="Martin F."/>
            <person name="Cullen D."/>
            <person name="Grigoriev I.V."/>
            <person name="Hibbett D.S."/>
        </authorList>
    </citation>
    <scope>NUCLEOTIDE SEQUENCE [LARGE SCALE GENOMIC DNA]</scope>
    <source>
        <strain evidence="1 2">ATCC 11539</strain>
    </source>
</reference>